<accession>A0A853DQB8</accession>
<name>A0A853DQB8_9MICO</name>
<dbReference type="Pfam" id="PF02527">
    <property type="entry name" value="GidB"/>
    <property type="match status" value="1"/>
</dbReference>
<dbReference type="InterPro" id="IPR029063">
    <property type="entry name" value="SAM-dependent_MTases_sf"/>
</dbReference>
<evidence type="ECO:0000313" key="8">
    <source>
        <dbReference type="EMBL" id="NYJ76315.1"/>
    </source>
</evidence>
<dbReference type="Proteomes" id="UP000571817">
    <property type="component" value="Unassembled WGS sequence"/>
</dbReference>
<sequence length="252" mass="26844">MEHHGSTTLPEPPAAAATVFGDRLGRALAYAELLATTGVDHGLIGPREVPRLWERHLLNCAVVADLIPPDAQVADVGSGAGLPGLVLAIVRPDLRVTLVEPLQRRVTWLDTAVEQLRLDNVQVRRARAQNATDLAVDVVCSRAVARLSQLVGWSLPLLRDGGTMLALKGASATEELQDAERVLRQAGVVSHEVVECGVGLVEPPTTVVRILAGRRRTPQSAQETKAESVAPAAKKSKKSERSARARSAKSKG</sequence>
<reference evidence="8 9" key="1">
    <citation type="submission" date="2020-07" db="EMBL/GenBank/DDBJ databases">
        <title>Sequencing the genomes of 1000 actinobacteria strains.</title>
        <authorList>
            <person name="Klenk H.-P."/>
        </authorList>
    </citation>
    <scope>NUCLEOTIDE SEQUENCE [LARGE SCALE GENOMIC DNA]</scope>
    <source>
        <strain evidence="8 9">DSM 29531</strain>
    </source>
</reference>
<comment type="caution">
    <text evidence="6">Lacks conserved residue(s) required for the propagation of feature annotation.</text>
</comment>
<comment type="subcellular location">
    <subcellularLocation>
        <location evidence="6">Cytoplasm</location>
    </subcellularLocation>
</comment>
<feature type="binding site" evidence="6">
    <location>
        <position position="142"/>
    </location>
    <ligand>
        <name>S-adenosyl-L-methionine</name>
        <dbReference type="ChEBI" id="CHEBI:59789"/>
    </ligand>
</feature>
<organism evidence="8 9">
    <name type="scientific">Allobranchiibius huperziae</name>
    <dbReference type="NCBI Taxonomy" id="1874116"/>
    <lineage>
        <taxon>Bacteria</taxon>
        <taxon>Bacillati</taxon>
        <taxon>Actinomycetota</taxon>
        <taxon>Actinomycetes</taxon>
        <taxon>Micrococcales</taxon>
        <taxon>Dermacoccaceae</taxon>
        <taxon>Allobranchiibius</taxon>
    </lineage>
</organism>
<dbReference type="HAMAP" id="MF_00074">
    <property type="entry name" value="16SrRNA_methyltr_G"/>
    <property type="match status" value="1"/>
</dbReference>
<feature type="binding site" evidence="6">
    <location>
        <position position="77"/>
    </location>
    <ligand>
        <name>S-adenosyl-L-methionine</name>
        <dbReference type="ChEBI" id="CHEBI:59789"/>
    </ligand>
</feature>
<dbReference type="GO" id="GO:0070043">
    <property type="term" value="F:rRNA (guanine-N7-)-methyltransferase activity"/>
    <property type="evidence" value="ECO:0007669"/>
    <property type="project" value="UniProtKB-UniRule"/>
</dbReference>
<evidence type="ECO:0000256" key="5">
    <source>
        <dbReference type="ARBA" id="ARBA00022691"/>
    </source>
</evidence>
<dbReference type="Gene3D" id="3.40.50.150">
    <property type="entry name" value="Vaccinia Virus protein VP39"/>
    <property type="match status" value="1"/>
</dbReference>
<dbReference type="AlphaFoldDB" id="A0A853DQB8"/>
<dbReference type="EC" id="2.1.1.-" evidence="6"/>
<proteinExistence type="inferred from homology"/>
<dbReference type="EMBL" id="JACCFW010000001">
    <property type="protein sequence ID" value="NYJ76315.1"/>
    <property type="molecule type" value="Genomic_DNA"/>
</dbReference>
<dbReference type="GO" id="GO:0005829">
    <property type="term" value="C:cytosol"/>
    <property type="evidence" value="ECO:0007669"/>
    <property type="project" value="TreeGrafter"/>
</dbReference>
<evidence type="ECO:0000256" key="3">
    <source>
        <dbReference type="ARBA" id="ARBA00022603"/>
    </source>
</evidence>
<gene>
    <name evidence="6" type="primary">rsmG</name>
    <name evidence="8" type="ORF">HNR15_003278</name>
</gene>
<evidence type="ECO:0000256" key="1">
    <source>
        <dbReference type="ARBA" id="ARBA00022490"/>
    </source>
</evidence>
<evidence type="ECO:0000256" key="4">
    <source>
        <dbReference type="ARBA" id="ARBA00022679"/>
    </source>
</evidence>
<feature type="compositionally biased region" description="Basic residues" evidence="7">
    <location>
        <begin position="234"/>
        <end position="252"/>
    </location>
</feature>
<feature type="binding site" evidence="6">
    <location>
        <position position="82"/>
    </location>
    <ligand>
        <name>S-adenosyl-L-methionine</name>
        <dbReference type="ChEBI" id="CHEBI:59789"/>
    </ligand>
</feature>
<keyword evidence="1 6" id="KW-0963">Cytoplasm</keyword>
<dbReference type="SUPFAM" id="SSF53335">
    <property type="entry name" value="S-adenosyl-L-methionine-dependent methyltransferases"/>
    <property type="match status" value="1"/>
</dbReference>
<feature type="binding site" evidence="6">
    <location>
        <begin position="128"/>
        <end position="129"/>
    </location>
    <ligand>
        <name>S-adenosyl-L-methionine</name>
        <dbReference type="ChEBI" id="CHEBI:59789"/>
    </ligand>
</feature>
<dbReference type="PANTHER" id="PTHR31760:SF0">
    <property type="entry name" value="S-ADENOSYL-L-METHIONINE-DEPENDENT METHYLTRANSFERASES SUPERFAMILY PROTEIN"/>
    <property type="match status" value="1"/>
</dbReference>
<dbReference type="PANTHER" id="PTHR31760">
    <property type="entry name" value="S-ADENOSYL-L-METHIONINE-DEPENDENT METHYLTRANSFERASES SUPERFAMILY PROTEIN"/>
    <property type="match status" value="1"/>
</dbReference>
<feature type="region of interest" description="Disordered" evidence="7">
    <location>
        <begin position="214"/>
        <end position="252"/>
    </location>
</feature>
<dbReference type="RefSeq" id="WP_179483385.1">
    <property type="nucleotide sequence ID" value="NZ_JACCFW010000001.1"/>
</dbReference>
<protein>
    <recommendedName>
        <fullName evidence="6">Ribosomal RNA small subunit methyltransferase G</fullName>
        <ecNumber evidence="6">2.1.1.-</ecNumber>
    </recommendedName>
    <alternativeName>
        <fullName evidence="6">16S rRNA 7-methylguanosine methyltransferase</fullName>
        <shortName evidence="6">16S rRNA m7G methyltransferase</shortName>
    </alternativeName>
</protein>
<keyword evidence="3 6" id="KW-0489">Methyltransferase</keyword>
<keyword evidence="4 6" id="KW-0808">Transferase</keyword>
<dbReference type="InterPro" id="IPR003682">
    <property type="entry name" value="rRNA_ssu_MeTfrase_G"/>
</dbReference>
<dbReference type="NCBIfam" id="TIGR00138">
    <property type="entry name" value="rsmG_gidB"/>
    <property type="match status" value="1"/>
</dbReference>
<comment type="function">
    <text evidence="6">Specifically methylates the N7 position of a guanine in 16S rRNA.</text>
</comment>
<comment type="similarity">
    <text evidence="6">Belongs to the methyltransferase superfamily. RNA methyltransferase RsmG family.</text>
</comment>
<keyword evidence="9" id="KW-1185">Reference proteome</keyword>
<evidence type="ECO:0000256" key="7">
    <source>
        <dbReference type="SAM" id="MobiDB-lite"/>
    </source>
</evidence>
<comment type="caution">
    <text evidence="8">The sequence shown here is derived from an EMBL/GenBank/DDBJ whole genome shotgun (WGS) entry which is preliminary data.</text>
</comment>
<evidence type="ECO:0000313" key="9">
    <source>
        <dbReference type="Proteomes" id="UP000571817"/>
    </source>
</evidence>
<evidence type="ECO:0000256" key="6">
    <source>
        <dbReference type="HAMAP-Rule" id="MF_00074"/>
    </source>
</evidence>
<dbReference type="CDD" id="cd02440">
    <property type="entry name" value="AdoMet_MTases"/>
    <property type="match status" value="1"/>
</dbReference>
<keyword evidence="2 6" id="KW-0698">rRNA processing</keyword>
<evidence type="ECO:0000256" key="2">
    <source>
        <dbReference type="ARBA" id="ARBA00022552"/>
    </source>
</evidence>
<keyword evidence="5 6" id="KW-0949">S-adenosyl-L-methionine</keyword>